<dbReference type="EMBL" id="JAAVNE010000003">
    <property type="protein sequence ID" value="NKC29833.1"/>
    <property type="molecule type" value="Genomic_DNA"/>
</dbReference>
<name>A0ABX1DZB3_9PROT</name>
<protein>
    <recommendedName>
        <fullName evidence="3">Anti-sigma factor NepR domain-containing protein</fullName>
    </recommendedName>
</protein>
<comment type="caution">
    <text evidence="1">The sequence shown here is derived from an EMBL/GenBank/DDBJ whole genome shotgun (WGS) entry which is preliminary data.</text>
</comment>
<reference evidence="1 2" key="1">
    <citation type="submission" date="2020-03" db="EMBL/GenBank/DDBJ databases">
        <title>Roseomonas selenitidurans sp. nov. isolated from urban soil.</title>
        <authorList>
            <person name="Liu H."/>
        </authorList>
    </citation>
    <scope>NUCLEOTIDE SEQUENCE [LARGE SCALE GENOMIC DNA]</scope>
    <source>
        <strain evidence="1 2">BU-1</strain>
    </source>
</reference>
<organism evidence="1 2">
    <name type="scientific">Falsiroseomonas selenitidurans</name>
    <dbReference type="NCBI Taxonomy" id="2716335"/>
    <lineage>
        <taxon>Bacteria</taxon>
        <taxon>Pseudomonadati</taxon>
        <taxon>Pseudomonadota</taxon>
        <taxon>Alphaproteobacteria</taxon>
        <taxon>Acetobacterales</taxon>
        <taxon>Roseomonadaceae</taxon>
        <taxon>Falsiroseomonas</taxon>
    </lineage>
</organism>
<accession>A0ABX1DZB3</accession>
<evidence type="ECO:0000313" key="1">
    <source>
        <dbReference type="EMBL" id="NKC29833.1"/>
    </source>
</evidence>
<keyword evidence="2" id="KW-1185">Reference proteome</keyword>
<dbReference type="RefSeq" id="WP_168027462.1">
    <property type="nucleotide sequence ID" value="NZ_JAAVNE010000003.1"/>
</dbReference>
<sequence length="48" mass="5335">MPPPRGAAFDRWLQAELARSYDAALAEPVPEALLRLVTEREGRSSRAL</sequence>
<evidence type="ECO:0000313" key="2">
    <source>
        <dbReference type="Proteomes" id="UP000787635"/>
    </source>
</evidence>
<evidence type="ECO:0008006" key="3">
    <source>
        <dbReference type="Google" id="ProtNLM"/>
    </source>
</evidence>
<proteinExistence type="predicted"/>
<gene>
    <name evidence="1" type="ORF">HEQ75_03085</name>
</gene>
<dbReference type="Proteomes" id="UP000787635">
    <property type="component" value="Unassembled WGS sequence"/>
</dbReference>